<comment type="caution">
    <text evidence="2">The sequence shown here is derived from an EMBL/GenBank/DDBJ whole genome shotgun (WGS) entry which is preliminary data.</text>
</comment>
<evidence type="ECO:0000256" key="1">
    <source>
        <dbReference type="SAM" id="MobiDB-lite"/>
    </source>
</evidence>
<feature type="region of interest" description="Disordered" evidence="1">
    <location>
        <begin position="108"/>
        <end position="132"/>
    </location>
</feature>
<name>A0ABD1YLC9_9MARC</name>
<feature type="compositionally biased region" description="Acidic residues" evidence="1">
    <location>
        <begin position="182"/>
        <end position="194"/>
    </location>
</feature>
<dbReference type="EMBL" id="JBHFFA010000004">
    <property type="protein sequence ID" value="KAL2630507.1"/>
    <property type="molecule type" value="Genomic_DNA"/>
</dbReference>
<protein>
    <submittedName>
        <fullName evidence="2">Uncharacterized protein</fullName>
    </submittedName>
</protein>
<sequence>MRREGKIHGSFVRMRKDDEYFDFRNGTPGKPTNLSKLSSKCPHNSRHCHFCHAGRPWSKAMCKTRGMHKVNDLDITGNYKLDQFTLKCRPSSQDVDDYHGRSAGELNVYSADSDHGDQQETKGQLDDHRSPDMMITIASFLRGMRGARETSVDAGSPDSVSDEETLLHQDENEQNWMTPPELSDDSVSEEDTPNQDERLQNSKGPLDSSDKEMDVVDFDCSWCRVEFSDSEQVVAADVDDWYLVG</sequence>
<keyword evidence="3" id="KW-1185">Reference proteome</keyword>
<dbReference type="AlphaFoldDB" id="A0ABD1YLC9"/>
<dbReference type="Proteomes" id="UP001605036">
    <property type="component" value="Unassembled WGS sequence"/>
</dbReference>
<evidence type="ECO:0000313" key="3">
    <source>
        <dbReference type="Proteomes" id="UP001605036"/>
    </source>
</evidence>
<accession>A0ABD1YLC9</accession>
<evidence type="ECO:0000313" key="2">
    <source>
        <dbReference type="EMBL" id="KAL2630507.1"/>
    </source>
</evidence>
<feature type="region of interest" description="Disordered" evidence="1">
    <location>
        <begin position="148"/>
        <end position="212"/>
    </location>
</feature>
<gene>
    <name evidence="2" type="ORF">R1flu_015193</name>
</gene>
<feature type="compositionally biased region" description="Basic and acidic residues" evidence="1">
    <location>
        <begin position="112"/>
        <end position="131"/>
    </location>
</feature>
<proteinExistence type="predicted"/>
<reference evidence="2 3" key="1">
    <citation type="submission" date="2024-09" db="EMBL/GenBank/DDBJ databases">
        <title>Chromosome-scale assembly of Riccia fluitans.</title>
        <authorList>
            <person name="Paukszto L."/>
            <person name="Sawicki J."/>
            <person name="Karawczyk K."/>
            <person name="Piernik-Szablinska J."/>
            <person name="Szczecinska M."/>
            <person name="Mazdziarz M."/>
        </authorList>
    </citation>
    <scope>NUCLEOTIDE SEQUENCE [LARGE SCALE GENOMIC DNA]</scope>
    <source>
        <strain evidence="2">Rf_01</strain>
        <tissue evidence="2">Aerial parts of the thallus</tissue>
    </source>
</reference>
<organism evidence="2 3">
    <name type="scientific">Riccia fluitans</name>
    <dbReference type="NCBI Taxonomy" id="41844"/>
    <lineage>
        <taxon>Eukaryota</taxon>
        <taxon>Viridiplantae</taxon>
        <taxon>Streptophyta</taxon>
        <taxon>Embryophyta</taxon>
        <taxon>Marchantiophyta</taxon>
        <taxon>Marchantiopsida</taxon>
        <taxon>Marchantiidae</taxon>
        <taxon>Marchantiales</taxon>
        <taxon>Ricciaceae</taxon>
        <taxon>Riccia</taxon>
    </lineage>
</organism>